<evidence type="ECO:0000313" key="20">
    <source>
        <dbReference type="EMBL" id="CAE6466444.1"/>
    </source>
</evidence>
<feature type="compositionally biased region" description="Basic and acidic residues" evidence="16">
    <location>
        <begin position="660"/>
        <end position="680"/>
    </location>
</feature>
<dbReference type="SMART" id="SM00487">
    <property type="entry name" value="DEXDc"/>
    <property type="match status" value="1"/>
</dbReference>
<feature type="compositionally biased region" description="Basic and acidic residues" evidence="16">
    <location>
        <begin position="581"/>
        <end position="596"/>
    </location>
</feature>
<dbReference type="EMBL" id="CAJMWS010000856">
    <property type="protein sequence ID" value="CAE6466444.1"/>
    <property type="molecule type" value="Genomic_DNA"/>
</dbReference>
<keyword evidence="8 15" id="KW-0067">ATP-binding</keyword>
<name>A0A8H3BUY9_9AGAM</name>
<evidence type="ECO:0000256" key="4">
    <source>
        <dbReference type="ARBA" id="ARBA00022552"/>
    </source>
</evidence>
<dbReference type="GO" id="GO:0005524">
    <property type="term" value="F:ATP binding"/>
    <property type="evidence" value="ECO:0007669"/>
    <property type="project" value="UniProtKB-KW"/>
</dbReference>
<dbReference type="EC" id="3.6.4.13" evidence="2"/>
<feature type="domain" description="DEAD-box RNA helicase Q" evidence="19">
    <location>
        <begin position="14"/>
        <end position="42"/>
    </location>
</feature>
<dbReference type="AlphaFoldDB" id="A0A8H3BUY9"/>
<feature type="domain" description="Helicase ATP-binding" evidence="17">
    <location>
        <begin position="45"/>
        <end position="265"/>
    </location>
</feature>
<feature type="domain" description="Helicase C-terminal" evidence="18">
    <location>
        <begin position="302"/>
        <end position="465"/>
    </location>
</feature>
<keyword evidence="6 15" id="KW-0378">Hydrolase</keyword>
<evidence type="ECO:0000256" key="13">
    <source>
        <dbReference type="ARBA" id="ARBA00047984"/>
    </source>
</evidence>
<comment type="catalytic activity">
    <reaction evidence="13">
        <text>ATP + H2O = ADP + phosphate + H(+)</text>
        <dbReference type="Rhea" id="RHEA:13065"/>
        <dbReference type="ChEBI" id="CHEBI:15377"/>
        <dbReference type="ChEBI" id="CHEBI:15378"/>
        <dbReference type="ChEBI" id="CHEBI:30616"/>
        <dbReference type="ChEBI" id="CHEBI:43474"/>
        <dbReference type="ChEBI" id="CHEBI:456216"/>
        <dbReference type="EC" id="3.6.4.13"/>
    </reaction>
</comment>
<dbReference type="SUPFAM" id="SSF52540">
    <property type="entry name" value="P-loop containing nucleoside triphosphate hydrolases"/>
    <property type="match status" value="2"/>
</dbReference>
<dbReference type="GO" id="GO:0016787">
    <property type="term" value="F:hydrolase activity"/>
    <property type="evidence" value="ECO:0007669"/>
    <property type="project" value="UniProtKB-KW"/>
</dbReference>
<evidence type="ECO:0000256" key="7">
    <source>
        <dbReference type="ARBA" id="ARBA00022806"/>
    </source>
</evidence>
<gene>
    <name evidence="20" type="ORF">RDB_LOCUS167694</name>
</gene>
<dbReference type="PROSITE" id="PS00039">
    <property type="entry name" value="DEAD_ATP_HELICASE"/>
    <property type="match status" value="1"/>
</dbReference>
<feature type="region of interest" description="Disordered" evidence="16">
    <location>
        <begin position="576"/>
        <end position="689"/>
    </location>
</feature>
<comment type="similarity">
    <text evidence="12">Belongs to the DEAD box helicase family. DDX55/SPB4 subfamily.</text>
</comment>
<keyword evidence="4" id="KW-0698">rRNA processing</keyword>
<evidence type="ECO:0000256" key="11">
    <source>
        <dbReference type="ARBA" id="ARBA00023242"/>
    </source>
</evidence>
<evidence type="ECO:0000256" key="3">
    <source>
        <dbReference type="ARBA" id="ARBA00022517"/>
    </source>
</evidence>
<sequence length="689" mass="77150">MSSLAQAPSFAGSWSKLNPQLTPWVQDVISSQGFSQMTPVQASTIPLFMKHKDVVVEAVTGSGKTLAFVIPIIEKLIRREASPRKNEVGALVISPTRYFQAPLNLINRELNMAVVSSELAAQIHSIFQLFLNAQPPPPKPENAQPDDPTPPPIYPPALLVISGTDSTPAQDTQRFLDTSADIVIGTPGRIEEFLLGRGSNRVSVKELDVLVLDEADRLLDLGFLGSITKILRHLPKQRRTGLFSATMTDALSELVRVGLRNPVRIIVKVENKKRKAGESIMAERRTPATLQNSYIVCRPEEKTIQFLRILSLERETQGSARFIAYFATCACVEYFAKILSPLPELSKTNIYTLHGHLTPAKRASTLAAFAAHPSTSDSPSLLLATDVAARGLDLPDVDAVIQYDPPTDPKQYSHRAGRTARAGRKGRAWALLCEGREQEYVDFLAVRQIPLKEHPYIRASDESTSQIGAEQSLDSDVVALFQSIRDIVRKDRDIYDKSMKAFVSFVRAYSKHEASYIFRIKDLDLVGVAKAFGLIRLPKMPELTSREGWTDLDIDWDKIPYLDKVREAQRQVALQAASETAETRRQEREATREQRVSQKKRNSAWSNQAARVEARELRKEKKGRKREWLKRQQSSVAETGMQGKESDESGDDDDGEQDWEELKAEERASKKMKKSSKEQTETIASYDDL</sequence>
<dbReference type="InterPro" id="IPR025313">
    <property type="entry name" value="SPB4-like_CTE"/>
</dbReference>
<evidence type="ECO:0000256" key="1">
    <source>
        <dbReference type="ARBA" id="ARBA00004604"/>
    </source>
</evidence>
<protein>
    <recommendedName>
        <fullName evidence="2">RNA helicase</fullName>
        <ecNumber evidence="2">3.6.4.13</ecNumber>
    </recommendedName>
</protein>
<accession>A0A8H3BUY9</accession>
<keyword evidence="5 15" id="KW-0547">Nucleotide-binding</keyword>
<dbReference type="GO" id="GO:0006364">
    <property type="term" value="P:rRNA processing"/>
    <property type="evidence" value="ECO:0007669"/>
    <property type="project" value="UniProtKB-KW"/>
</dbReference>
<dbReference type="PROSITE" id="PS51194">
    <property type="entry name" value="HELICASE_CTER"/>
    <property type="match status" value="1"/>
</dbReference>
<dbReference type="PANTHER" id="PTHR47959:SF1">
    <property type="entry name" value="ATP-DEPENDENT RNA HELICASE DBPA"/>
    <property type="match status" value="1"/>
</dbReference>
<evidence type="ECO:0000259" key="17">
    <source>
        <dbReference type="PROSITE" id="PS51192"/>
    </source>
</evidence>
<dbReference type="GO" id="GO:0003724">
    <property type="term" value="F:RNA helicase activity"/>
    <property type="evidence" value="ECO:0007669"/>
    <property type="project" value="UniProtKB-EC"/>
</dbReference>
<dbReference type="Pfam" id="PF00271">
    <property type="entry name" value="Helicase_C"/>
    <property type="match status" value="1"/>
</dbReference>
<comment type="subcellular location">
    <subcellularLocation>
        <location evidence="1">Nucleus</location>
        <location evidence="1">Nucleolus</location>
    </subcellularLocation>
</comment>
<dbReference type="Pfam" id="PF23681">
    <property type="entry name" value="CTT_SPB4"/>
    <property type="match status" value="1"/>
</dbReference>
<dbReference type="InterPro" id="IPR056330">
    <property type="entry name" value="CTT_SPB4"/>
</dbReference>
<evidence type="ECO:0000259" key="18">
    <source>
        <dbReference type="PROSITE" id="PS51194"/>
    </source>
</evidence>
<dbReference type="PROSITE" id="PS51192">
    <property type="entry name" value="HELICASE_ATP_BIND_1"/>
    <property type="match status" value="1"/>
</dbReference>
<dbReference type="CDD" id="cd18787">
    <property type="entry name" value="SF2_C_DEAD"/>
    <property type="match status" value="1"/>
</dbReference>
<dbReference type="Pfam" id="PF13959">
    <property type="entry name" value="CTE_SPB4"/>
    <property type="match status" value="1"/>
</dbReference>
<dbReference type="InterPro" id="IPR014001">
    <property type="entry name" value="Helicase_ATP-bd"/>
</dbReference>
<dbReference type="GO" id="GO:0005730">
    <property type="term" value="C:nucleolus"/>
    <property type="evidence" value="ECO:0007669"/>
    <property type="project" value="UniProtKB-SubCell"/>
</dbReference>
<dbReference type="InterPro" id="IPR011545">
    <property type="entry name" value="DEAD/DEAH_box_helicase_dom"/>
</dbReference>
<dbReference type="CDD" id="cd17960">
    <property type="entry name" value="DEADc_DDX55"/>
    <property type="match status" value="1"/>
</dbReference>
<evidence type="ECO:0000256" key="10">
    <source>
        <dbReference type="ARBA" id="ARBA00023054"/>
    </source>
</evidence>
<evidence type="ECO:0000256" key="6">
    <source>
        <dbReference type="ARBA" id="ARBA00022801"/>
    </source>
</evidence>
<evidence type="ECO:0000259" key="19">
    <source>
        <dbReference type="PROSITE" id="PS51195"/>
    </source>
</evidence>
<keyword evidence="9" id="KW-0694">RNA-binding</keyword>
<dbReference type="PROSITE" id="PS51195">
    <property type="entry name" value="Q_MOTIF"/>
    <property type="match status" value="1"/>
</dbReference>
<dbReference type="GO" id="GO:0003723">
    <property type="term" value="F:RNA binding"/>
    <property type="evidence" value="ECO:0007669"/>
    <property type="project" value="UniProtKB-KW"/>
</dbReference>
<comment type="caution">
    <text evidence="20">The sequence shown here is derived from an EMBL/GenBank/DDBJ whole genome shotgun (WGS) entry which is preliminary data.</text>
</comment>
<dbReference type="InterPro" id="IPR001650">
    <property type="entry name" value="Helicase_C-like"/>
</dbReference>
<evidence type="ECO:0000313" key="21">
    <source>
        <dbReference type="Proteomes" id="UP000663846"/>
    </source>
</evidence>
<dbReference type="InterPro" id="IPR014014">
    <property type="entry name" value="RNA_helicase_DEAD_Q_motif"/>
</dbReference>
<dbReference type="Pfam" id="PF00270">
    <property type="entry name" value="DEAD"/>
    <property type="match status" value="2"/>
</dbReference>
<keyword evidence="7 15" id="KW-0347">Helicase</keyword>
<evidence type="ECO:0000256" key="14">
    <source>
        <dbReference type="PROSITE-ProRule" id="PRU00552"/>
    </source>
</evidence>
<evidence type="ECO:0000256" key="9">
    <source>
        <dbReference type="ARBA" id="ARBA00022884"/>
    </source>
</evidence>
<dbReference type="InterPro" id="IPR050079">
    <property type="entry name" value="DEAD_box_RNA_helicase"/>
</dbReference>
<dbReference type="GO" id="GO:0005829">
    <property type="term" value="C:cytosol"/>
    <property type="evidence" value="ECO:0007669"/>
    <property type="project" value="TreeGrafter"/>
</dbReference>
<dbReference type="Proteomes" id="UP000663846">
    <property type="component" value="Unassembled WGS sequence"/>
</dbReference>
<proteinExistence type="inferred from homology"/>
<dbReference type="PANTHER" id="PTHR47959">
    <property type="entry name" value="ATP-DEPENDENT RNA HELICASE RHLE-RELATED"/>
    <property type="match status" value="1"/>
</dbReference>
<evidence type="ECO:0000256" key="12">
    <source>
        <dbReference type="ARBA" id="ARBA00038002"/>
    </source>
</evidence>
<evidence type="ECO:0000256" key="5">
    <source>
        <dbReference type="ARBA" id="ARBA00022741"/>
    </source>
</evidence>
<dbReference type="InterPro" id="IPR000629">
    <property type="entry name" value="RNA-helicase_DEAD-box_CS"/>
</dbReference>
<dbReference type="InterPro" id="IPR027417">
    <property type="entry name" value="P-loop_NTPase"/>
</dbReference>
<keyword evidence="3" id="KW-0690">Ribosome biogenesis</keyword>
<keyword evidence="10" id="KW-0175">Coiled coil</keyword>
<evidence type="ECO:0000256" key="15">
    <source>
        <dbReference type="RuleBase" id="RU000492"/>
    </source>
</evidence>
<dbReference type="Gene3D" id="3.40.50.300">
    <property type="entry name" value="P-loop containing nucleotide triphosphate hydrolases"/>
    <property type="match status" value="2"/>
</dbReference>
<organism evidence="20 21">
    <name type="scientific">Rhizoctonia solani</name>
    <dbReference type="NCBI Taxonomy" id="456999"/>
    <lineage>
        <taxon>Eukaryota</taxon>
        <taxon>Fungi</taxon>
        <taxon>Dikarya</taxon>
        <taxon>Basidiomycota</taxon>
        <taxon>Agaricomycotina</taxon>
        <taxon>Agaricomycetes</taxon>
        <taxon>Cantharellales</taxon>
        <taxon>Ceratobasidiaceae</taxon>
        <taxon>Rhizoctonia</taxon>
    </lineage>
</organism>
<evidence type="ECO:0000256" key="8">
    <source>
        <dbReference type="ARBA" id="ARBA00022840"/>
    </source>
</evidence>
<feature type="short sequence motif" description="Q motif" evidence="14">
    <location>
        <begin position="14"/>
        <end position="42"/>
    </location>
</feature>
<evidence type="ECO:0000256" key="16">
    <source>
        <dbReference type="SAM" id="MobiDB-lite"/>
    </source>
</evidence>
<feature type="compositionally biased region" description="Acidic residues" evidence="16">
    <location>
        <begin position="648"/>
        <end position="659"/>
    </location>
</feature>
<dbReference type="SMART" id="SM01178">
    <property type="entry name" value="DUF4217"/>
    <property type="match status" value="1"/>
</dbReference>
<keyword evidence="11" id="KW-0539">Nucleus</keyword>
<evidence type="ECO:0000256" key="2">
    <source>
        <dbReference type="ARBA" id="ARBA00012552"/>
    </source>
</evidence>
<dbReference type="SMART" id="SM00490">
    <property type="entry name" value="HELICc"/>
    <property type="match status" value="1"/>
</dbReference>
<reference evidence="20" key="1">
    <citation type="submission" date="2021-01" db="EMBL/GenBank/DDBJ databases">
        <authorList>
            <person name="Kaushik A."/>
        </authorList>
    </citation>
    <scope>NUCLEOTIDE SEQUENCE</scope>
    <source>
        <strain evidence="20">AG1-1C</strain>
    </source>
</reference>